<dbReference type="SUPFAM" id="SSF52172">
    <property type="entry name" value="CheY-like"/>
    <property type="match status" value="1"/>
</dbReference>
<dbReference type="Pfam" id="PF00072">
    <property type="entry name" value="Response_reg"/>
    <property type="match status" value="1"/>
</dbReference>
<dbReference type="InterPro" id="IPR036890">
    <property type="entry name" value="HATPase_C_sf"/>
</dbReference>
<sequence>MVAVMLLVVWANLSTLNSADQSVRHTAMVERAAANLLTAALDQETGVRGYVESGGDGNFLPPYIKGQQKFSDELQTLSRLTLGNPSQKAQLDGVRTAMETWRAVYAEPRLSSLSDKGADPVLAIEGRAAMDELRRRLEALRAQEAAMTLEREGARNLAYATARVTIVAVGLAALGFGAGMGLWAVRIADRREREVLAFAKSKTRMLAVVSHEIRTPLNGMLGMLQIMAGEPMDPAQKQRLEVALESGETLTSLLNDLLDASKIEAGRLELVEADFDLARLLDRMKAAFGEVAHKKGVALRIEVTPDAAGDWIGDKVRIGQILANLISNAVKFTDRGEVVVAVAVSTAGGLRMDVRDSGIGMDEAALGRLFAPYVQASAETSHTHGGTGLGLSISRSLARMMGGDITVESTPGQGSCFTVELPLERGIAAATEAESAPSLAGLRVLAADDNAVNRKVLAAILPNLGMEVTVVEDGDQAVAAWRDDSYDMVLLDLRMPVCDGFEATRKIRAEEVDGRRTPLILLSGDVSASVREQGREAGLDGFVAKPLDVHMLIEAMSAALPPARPLAA</sequence>
<dbReference type="CDD" id="cd17546">
    <property type="entry name" value="REC_hyHK_CKI1_RcsC-like"/>
    <property type="match status" value="1"/>
</dbReference>
<evidence type="ECO:0000256" key="5">
    <source>
        <dbReference type="ARBA" id="ARBA00022777"/>
    </source>
</evidence>
<feature type="coiled-coil region" evidence="7">
    <location>
        <begin position="123"/>
        <end position="150"/>
    </location>
</feature>
<dbReference type="PROSITE" id="PS50110">
    <property type="entry name" value="RESPONSE_REGULATORY"/>
    <property type="match status" value="1"/>
</dbReference>
<keyword evidence="8" id="KW-0812">Transmembrane</keyword>
<dbReference type="Proteomes" id="UP001143509">
    <property type="component" value="Unassembled WGS sequence"/>
</dbReference>
<reference evidence="11" key="2">
    <citation type="submission" date="2023-01" db="EMBL/GenBank/DDBJ databases">
        <authorList>
            <person name="Sun Q."/>
            <person name="Evtushenko L."/>
        </authorList>
    </citation>
    <scope>NUCLEOTIDE SEQUENCE</scope>
    <source>
        <strain evidence="11">VKM B-1499</strain>
    </source>
</reference>
<dbReference type="Gene3D" id="1.10.287.130">
    <property type="match status" value="1"/>
</dbReference>
<comment type="caution">
    <text evidence="11">The sequence shown here is derived from an EMBL/GenBank/DDBJ whole genome shotgun (WGS) entry which is preliminary data.</text>
</comment>
<dbReference type="InterPro" id="IPR036097">
    <property type="entry name" value="HisK_dim/P_sf"/>
</dbReference>
<keyword evidence="4" id="KW-0808">Transferase</keyword>
<dbReference type="Gene3D" id="3.40.50.2300">
    <property type="match status" value="1"/>
</dbReference>
<protein>
    <recommendedName>
        <fullName evidence="2">histidine kinase</fullName>
        <ecNumber evidence="2">2.7.13.3</ecNumber>
    </recommendedName>
</protein>
<organism evidence="11 12">
    <name type="scientific">Brevundimonas intermedia</name>
    <dbReference type="NCBI Taxonomy" id="74315"/>
    <lineage>
        <taxon>Bacteria</taxon>
        <taxon>Pseudomonadati</taxon>
        <taxon>Pseudomonadota</taxon>
        <taxon>Alphaproteobacteria</taxon>
        <taxon>Caulobacterales</taxon>
        <taxon>Caulobacteraceae</taxon>
        <taxon>Brevundimonas</taxon>
    </lineage>
</organism>
<dbReference type="CDD" id="cd19410">
    <property type="entry name" value="HK9-like_sensor"/>
    <property type="match status" value="1"/>
</dbReference>
<proteinExistence type="predicted"/>
<dbReference type="InterPro" id="IPR007891">
    <property type="entry name" value="CHASE3"/>
</dbReference>
<reference evidence="11" key="1">
    <citation type="journal article" date="2014" name="Int. J. Syst. Evol. Microbiol.">
        <title>Complete genome of a new Firmicutes species belonging to the dominant human colonic microbiota ('Ruminococcus bicirculans') reveals two chromosomes and a selective capacity to utilize plant glucans.</title>
        <authorList>
            <consortium name="NISC Comparative Sequencing Program"/>
            <person name="Wegmann U."/>
            <person name="Louis P."/>
            <person name="Goesmann A."/>
            <person name="Henrissat B."/>
            <person name="Duncan S.H."/>
            <person name="Flint H.J."/>
        </authorList>
    </citation>
    <scope>NUCLEOTIDE SEQUENCE</scope>
    <source>
        <strain evidence="11">VKM B-1499</strain>
    </source>
</reference>
<dbReference type="InterPro" id="IPR003594">
    <property type="entry name" value="HATPase_dom"/>
</dbReference>
<dbReference type="InterPro" id="IPR001789">
    <property type="entry name" value="Sig_transdc_resp-reg_receiver"/>
</dbReference>
<evidence type="ECO:0000256" key="3">
    <source>
        <dbReference type="ARBA" id="ARBA00022553"/>
    </source>
</evidence>
<evidence type="ECO:0000256" key="6">
    <source>
        <dbReference type="PROSITE-ProRule" id="PRU00169"/>
    </source>
</evidence>
<dbReference type="InterPro" id="IPR011006">
    <property type="entry name" value="CheY-like_superfamily"/>
</dbReference>
<keyword evidence="7" id="KW-0175">Coiled coil</keyword>
<gene>
    <name evidence="11" type="ORF">GCM10017620_26900</name>
</gene>
<evidence type="ECO:0000313" key="11">
    <source>
        <dbReference type="EMBL" id="GLK49717.1"/>
    </source>
</evidence>
<evidence type="ECO:0000256" key="1">
    <source>
        <dbReference type="ARBA" id="ARBA00000085"/>
    </source>
</evidence>
<evidence type="ECO:0000256" key="2">
    <source>
        <dbReference type="ARBA" id="ARBA00012438"/>
    </source>
</evidence>
<dbReference type="CDD" id="cd00082">
    <property type="entry name" value="HisKA"/>
    <property type="match status" value="1"/>
</dbReference>
<accession>A0ABQ5TA68</accession>
<dbReference type="EMBL" id="BSFD01000010">
    <property type="protein sequence ID" value="GLK49717.1"/>
    <property type="molecule type" value="Genomic_DNA"/>
</dbReference>
<evidence type="ECO:0000256" key="7">
    <source>
        <dbReference type="SAM" id="Coils"/>
    </source>
</evidence>
<name>A0ABQ5TA68_9CAUL</name>
<keyword evidence="12" id="KW-1185">Reference proteome</keyword>
<keyword evidence="8" id="KW-1133">Transmembrane helix</keyword>
<keyword evidence="5" id="KW-0418">Kinase</keyword>
<evidence type="ECO:0000256" key="8">
    <source>
        <dbReference type="SAM" id="Phobius"/>
    </source>
</evidence>
<dbReference type="SMART" id="SM00387">
    <property type="entry name" value="HATPase_c"/>
    <property type="match status" value="1"/>
</dbReference>
<dbReference type="PROSITE" id="PS50109">
    <property type="entry name" value="HIS_KIN"/>
    <property type="match status" value="1"/>
</dbReference>
<evidence type="ECO:0000313" key="12">
    <source>
        <dbReference type="Proteomes" id="UP001143509"/>
    </source>
</evidence>
<feature type="modified residue" description="4-aspartylphosphate" evidence="6">
    <location>
        <position position="492"/>
    </location>
</feature>
<dbReference type="PANTHER" id="PTHR43047">
    <property type="entry name" value="TWO-COMPONENT HISTIDINE PROTEIN KINASE"/>
    <property type="match status" value="1"/>
</dbReference>
<dbReference type="Pfam" id="PF05227">
    <property type="entry name" value="CHASE3"/>
    <property type="match status" value="1"/>
</dbReference>
<evidence type="ECO:0000259" key="10">
    <source>
        <dbReference type="PROSITE" id="PS50110"/>
    </source>
</evidence>
<dbReference type="InterPro" id="IPR004358">
    <property type="entry name" value="Sig_transdc_His_kin-like_C"/>
</dbReference>
<feature type="domain" description="Response regulatory" evidence="10">
    <location>
        <begin position="443"/>
        <end position="560"/>
    </location>
</feature>
<dbReference type="EC" id="2.7.13.3" evidence="2"/>
<feature type="domain" description="Histidine kinase" evidence="9">
    <location>
        <begin position="208"/>
        <end position="425"/>
    </location>
</feature>
<dbReference type="PANTHER" id="PTHR43047:SF78">
    <property type="entry name" value="SENSORY_REGULATORY PROTEIN RPFC"/>
    <property type="match status" value="1"/>
</dbReference>
<dbReference type="InterPro" id="IPR003661">
    <property type="entry name" value="HisK_dim/P_dom"/>
</dbReference>
<dbReference type="Gene3D" id="3.30.565.10">
    <property type="entry name" value="Histidine kinase-like ATPase, C-terminal domain"/>
    <property type="match status" value="1"/>
</dbReference>
<dbReference type="Pfam" id="PF00512">
    <property type="entry name" value="HisKA"/>
    <property type="match status" value="1"/>
</dbReference>
<dbReference type="InterPro" id="IPR005467">
    <property type="entry name" value="His_kinase_dom"/>
</dbReference>
<dbReference type="SUPFAM" id="SSF47384">
    <property type="entry name" value="Homodimeric domain of signal transducing histidine kinase"/>
    <property type="match status" value="1"/>
</dbReference>
<dbReference type="SUPFAM" id="SSF55874">
    <property type="entry name" value="ATPase domain of HSP90 chaperone/DNA topoisomerase II/histidine kinase"/>
    <property type="match status" value="1"/>
</dbReference>
<dbReference type="SMART" id="SM00388">
    <property type="entry name" value="HisKA"/>
    <property type="match status" value="1"/>
</dbReference>
<feature type="transmembrane region" description="Helical" evidence="8">
    <location>
        <begin position="164"/>
        <end position="185"/>
    </location>
</feature>
<keyword evidence="3 6" id="KW-0597">Phosphoprotein</keyword>
<dbReference type="PRINTS" id="PR00344">
    <property type="entry name" value="BCTRLSENSOR"/>
</dbReference>
<evidence type="ECO:0000256" key="4">
    <source>
        <dbReference type="ARBA" id="ARBA00022679"/>
    </source>
</evidence>
<dbReference type="Pfam" id="PF02518">
    <property type="entry name" value="HATPase_c"/>
    <property type="match status" value="1"/>
</dbReference>
<dbReference type="SMART" id="SM00448">
    <property type="entry name" value="REC"/>
    <property type="match status" value="1"/>
</dbReference>
<dbReference type="CDD" id="cd16922">
    <property type="entry name" value="HATPase_EvgS-ArcB-TorS-like"/>
    <property type="match status" value="1"/>
</dbReference>
<keyword evidence="8" id="KW-0472">Membrane</keyword>
<comment type="catalytic activity">
    <reaction evidence="1">
        <text>ATP + protein L-histidine = ADP + protein N-phospho-L-histidine.</text>
        <dbReference type="EC" id="2.7.13.3"/>
    </reaction>
</comment>
<evidence type="ECO:0000259" key="9">
    <source>
        <dbReference type="PROSITE" id="PS50109"/>
    </source>
</evidence>